<dbReference type="PANTHER" id="PTHR35400">
    <property type="entry name" value="SLR1083 PROTEIN"/>
    <property type="match status" value="1"/>
</dbReference>
<protein>
    <submittedName>
        <fullName evidence="2">Uma2 family endonuclease</fullName>
    </submittedName>
</protein>
<dbReference type="OrthoDB" id="4537149at2"/>
<organism evidence="2 3">
    <name type="scientific">Actinomadura rudentiformis</name>
    <dbReference type="NCBI Taxonomy" id="359158"/>
    <lineage>
        <taxon>Bacteria</taxon>
        <taxon>Bacillati</taxon>
        <taxon>Actinomycetota</taxon>
        <taxon>Actinomycetes</taxon>
        <taxon>Streptosporangiales</taxon>
        <taxon>Thermomonosporaceae</taxon>
        <taxon>Actinomadura</taxon>
    </lineage>
</organism>
<gene>
    <name evidence="2" type="ORF">F8566_04115</name>
</gene>
<dbReference type="GO" id="GO:0004519">
    <property type="term" value="F:endonuclease activity"/>
    <property type="evidence" value="ECO:0007669"/>
    <property type="project" value="UniProtKB-KW"/>
</dbReference>
<evidence type="ECO:0000259" key="1">
    <source>
        <dbReference type="Pfam" id="PF05685"/>
    </source>
</evidence>
<dbReference type="InterPro" id="IPR008538">
    <property type="entry name" value="Uma2"/>
</dbReference>
<dbReference type="InterPro" id="IPR012296">
    <property type="entry name" value="Nuclease_put_TT1808"/>
</dbReference>
<keyword evidence="2" id="KW-0255">Endonuclease</keyword>
<keyword evidence="2" id="KW-0378">Hydrolase</keyword>
<keyword evidence="2" id="KW-0540">Nuclease</keyword>
<name>A0A6H9ZAT0_9ACTN</name>
<dbReference type="InterPro" id="IPR011335">
    <property type="entry name" value="Restrct_endonuc-II-like"/>
</dbReference>
<dbReference type="Gene3D" id="3.90.1570.10">
    <property type="entry name" value="tt1808, chain A"/>
    <property type="match status" value="1"/>
</dbReference>
<proteinExistence type="predicted"/>
<dbReference type="CDD" id="cd06260">
    <property type="entry name" value="DUF820-like"/>
    <property type="match status" value="1"/>
</dbReference>
<reference evidence="2 3" key="1">
    <citation type="submission" date="2019-09" db="EMBL/GenBank/DDBJ databases">
        <title>Actinomadura physcomitrii sp. nov., a novel actinomycete isolated from moss [Physcomitrium sphaericum (Ludw) Fuernr].</title>
        <authorList>
            <person name="Zhuang X."/>
            <person name="Liu C."/>
        </authorList>
    </citation>
    <scope>NUCLEOTIDE SEQUENCE [LARGE SCALE GENOMIC DNA]</scope>
    <source>
        <strain evidence="2 3">HMC1</strain>
    </source>
</reference>
<dbReference type="SUPFAM" id="SSF52980">
    <property type="entry name" value="Restriction endonuclease-like"/>
    <property type="match status" value="1"/>
</dbReference>
<dbReference type="PANTHER" id="PTHR35400:SF3">
    <property type="entry name" value="SLL1072 PROTEIN"/>
    <property type="match status" value="1"/>
</dbReference>
<dbReference type="Pfam" id="PF05685">
    <property type="entry name" value="Uma2"/>
    <property type="match status" value="1"/>
</dbReference>
<evidence type="ECO:0000313" key="3">
    <source>
        <dbReference type="Proteomes" id="UP000468735"/>
    </source>
</evidence>
<dbReference type="RefSeq" id="WP_151558186.1">
    <property type="nucleotide sequence ID" value="NZ_WBMT01000002.1"/>
</dbReference>
<feature type="domain" description="Putative restriction endonuclease" evidence="1">
    <location>
        <begin position="21"/>
        <end position="191"/>
    </location>
</feature>
<dbReference type="AlphaFoldDB" id="A0A6H9ZAT0"/>
<accession>A0A6H9ZAT0</accession>
<comment type="caution">
    <text evidence="2">The sequence shown here is derived from an EMBL/GenBank/DDBJ whole genome shotgun (WGS) entry which is preliminary data.</text>
</comment>
<keyword evidence="3" id="KW-1185">Reference proteome</keyword>
<evidence type="ECO:0000313" key="2">
    <source>
        <dbReference type="EMBL" id="KAB2351442.1"/>
    </source>
</evidence>
<dbReference type="Proteomes" id="UP000468735">
    <property type="component" value="Unassembled WGS sequence"/>
</dbReference>
<dbReference type="EMBL" id="WBMT01000002">
    <property type="protein sequence ID" value="KAB2351442.1"/>
    <property type="molecule type" value="Genomic_DNA"/>
</dbReference>
<sequence length="196" mass="21745">MAANAEHDPRCIDEQALLDGFLKLGTPEGYRAEFIEGEVVVSPPPGGDHEGILSVITWQVARRSSGRMDFSGNKGLELVCGDKCTKNHLVPDGVFAPHDLGLFWGAPVWMPSDGVAMVVEVISAKPEMDRWIKRHCYAKAAIPLYLLADRMEKTVCLFSGPDREAEDYREDIRLSFGKTTDIPEPFGFTLETSEFQ</sequence>